<comment type="caution">
    <text evidence="5">The sequence shown here is derived from an EMBL/GenBank/DDBJ whole genome shotgun (WGS) entry which is preliminary data.</text>
</comment>
<dbReference type="PROSITE" id="PS50932">
    <property type="entry name" value="HTH_LACI_2"/>
    <property type="match status" value="1"/>
</dbReference>
<keyword evidence="2" id="KW-0238">DNA-binding</keyword>
<sequence>MNDTTGRPERATIQDVAKHANVSIGTVSRVVAGSARVSDALRKRVLASVKELDYQPHGRTPTKSLEATRLIGFFVGDFVNLLYVHVVAGAEARLAQAGYTLLMASTREDPRREQELLSLLREKRIDGAVICFGEETHPDLAQSLEALDAPVVILDRQAPAEIDNVTVDHRGGTHAAARYLISLGHRRIGVLTAAGYLRPGLERVAGMQQAYSEAGLDFSGCLIRPECRTSTEAYAATLALLMSPEPPTAIMTPGSQALSGALRAIRSRGLSIPKDISVVSFGDTEVAQSHEPPITTIRWDLTALGQQSVDLLLHRIDGKIGEDARSIIVPTEVILRQSCAETPQKPA</sequence>
<dbReference type="Gene3D" id="1.10.260.40">
    <property type="entry name" value="lambda repressor-like DNA-binding domains"/>
    <property type="match status" value="1"/>
</dbReference>
<dbReference type="InterPro" id="IPR000843">
    <property type="entry name" value="HTH_LacI"/>
</dbReference>
<evidence type="ECO:0000313" key="6">
    <source>
        <dbReference type="Proteomes" id="UP000032564"/>
    </source>
</evidence>
<evidence type="ECO:0000259" key="4">
    <source>
        <dbReference type="PROSITE" id="PS50932"/>
    </source>
</evidence>
<evidence type="ECO:0000256" key="1">
    <source>
        <dbReference type="ARBA" id="ARBA00023015"/>
    </source>
</evidence>
<dbReference type="InterPro" id="IPR010982">
    <property type="entry name" value="Lambda_DNA-bd_dom_sf"/>
</dbReference>
<reference evidence="5 6" key="1">
    <citation type="submission" date="2014-12" db="EMBL/GenBank/DDBJ databases">
        <authorList>
            <person name="Kuzmanovic N."/>
            <person name="Pulawska J."/>
            <person name="Obradovic A."/>
        </authorList>
    </citation>
    <scope>NUCLEOTIDE SEQUENCE [LARGE SCALE GENOMIC DNA]</scope>
    <source>
        <strain evidence="5 6">KFB 330</strain>
    </source>
</reference>
<evidence type="ECO:0000256" key="3">
    <source>
        <dbReference type="ARBA" id="ARBA00023163"/>
    </source>
</evidence>
<dbReference type="PANTHER" id="PTHR30146:SF138">
    <property type="entry name" value="TRANSCRIPTIONAL REGULATORY PROTEIN"/>
    <property type="match status" value="1"/>
</dbReference>
<evidence type="ECO:0000313" key="5">
    <source>
        <dbReference type="EMBL" id="KJF74607.1"/>
    </source>
</evidence>
<keyword evidence="6" id="KW-1185">Reference proteome</keyword>
<dbReference type="Pfam" id="PF13377">
    <property type="entry name" value="Peripla_BP_3"/>
    <property type="match status" value="1"/>
</dbReference>
<keyword evidence="1" id="KW-0805">Transcription regulation</keyword>
<dbReference type="RefSeq" id="WP_045016145.1">
    <property type="nucleotide sequence ID" value="NZ_CP166104.1"/>
</dbReference>
<dbReference type="CDD" id="cd01392">
    <property type="entry name" value="HTH_LacI"/>
    <property type="match status" value="1"/>
</dbReference>
<dbReference type="InterPro" id="IPR046335">
    <property type="entry name" value="LacI/GalR-like_sensor"/>
</dbReference>
<dbReference type="EMBL" id="JWIT01000003">
    <property type="protein sequence ID" value="KJF74607.1"/>
    <property type="molecule type" value="Genomic_DNA"/>
</dbReference>
<dbReference type="SUPFAM" id="SSF53822">
    <property type="entry name" value="Periplasmic binding protein-like I"/>
    <property type="match status" value="1"/>
</dbReference>
<dbReference type="CDD" id="cd06281">
    <property type="entry name" value="PBP1_LacI-like"/>
    <property type="match status" value="1"/>
</dbReference>
<dbReference type="SMART" id="SM00354">
    <property type="entry name" value="HTH_LACI"/>
    <property type="match status" value="1"/>
</dbReference>
<feature type="domain" description="HTH lacI-type" evidence="4">
    <location>
        <begin position="11"/>
        <end position="57"/>
    </location>
</feature>
<keyword evidence="3" id="KW-0804">Transcription</keyword>
<dbReference type="Gene3D" id="3.40.50.2300">
    <property type="match status" value="2"/>
</dbReference>
<dbReference type="Proteomes" id="UP000032564">
    <property type="component" value="Unassembled WGS sequence"/>
</dbReference>
<organism evidence="5 6">
    <name type="scientific">Agrobacterium arsenijevicii</name>
    <dbReference type="NCBI Taxonomy" id="1585697"/>
    <lineage>
        <taxon>Bacteria</taxon>
        <taxon>Pseudomonadati</taxon>
        <taxon>Pseudomonadota</taxon>
        <taxon>Alphaproteobacteria</taxon>
        <taxon>Hyphomicrobiales</taxon>
        <taxon>Rhizobiaceae</taxon>
        <taxon>Rhizobium/Agrobacterium group</taxon>
        <taxon>Agrobacterium</taxon>
    </lineage>
</organism>
<dbReference type="Pfam" id="PF00356">
    <property type="entry name" value="LacI"/>
    <property type="match status" value="1"/>
</dbReference>
<evidence type="ECO:0000256" key="2">
    <source>
        <dbReference type="ARBA" id="ARBA00023125"/>
    </source>
</evidence>
<proteinExistence type="predicted"/>
<accession>A0ABR5DC01</accession>
<dbReference type="InterPro" id="IPR028082">
    <property type="entry name" value="Peripla_BP_I"/>
</dbReference>
<dbReference type="SUPFAM" id="SSF47413">
    <property type="entry name" value="lambda repressor-like DNA-binding domains"/>
    <property type="match status" value="1"/>
</dbReference>
<name>A0ABR5DC01_9HYPH</name>
<gene>
    <name evidence="5" type="ORF">RP75_05735</name>
</gene>
<dbReference type="PROSITE" id="PS00356">
    <property type="entry name" value="HTH_LACI_1"/>
    <property type="match status" value="1"/>
</dbReference>
<protein>
    <recommendedName>
        <fullName evidence="4">HTH lacI-type domain-containing protein</fullName>
    </recommendedName>
</protein>
<dbReference type="PANTHER" id="PTHR30146">
    <property type="entry name" value="LACI-RELATED TRANSCRIPTIONAL REPRESSOR"/>
    <property type="match status" value="1"/>
</dbReference>